<gene>
    <name evidence="1" type="ORF">QO005_001001</name>
</gene>
<accession>A0ABU0IBP8</accession>
<evidence type="ECO:0008006" key="3">
    <source>
        <dbReference type="Google" id="ProtNLM"/>
    </source>
</evidence>
<sequence>MKASSGIAILGAALLAGCQAQLNVLEAHGNLRVEKSTLQGSDYAVYIKNVVDFGLNPDDRETRFKIATDYMKAQCPAGTVVSSDEITTGRYLTGRAAKTYIVYIRCR</sequence>
<proteinExistence type="predicted"/>
<evidence type="ECO:0000313" key="1">
    <source>
        <dbReference type="EMBL" id="MDQ0454674.1"/>
    </source>
</evidence>
<protein>
    <recommendedName>
        <fullName evidence="3">Lipoprotein</fullName>
    </recommendedName>
</protein>
<comment type="caution">
    <text evidence="1">The sequence shown here is derived from an EMBL/GenBank/DDBJ whole genome shotgun (WGS) entry which is preliminary data.</text>
</comment>
<keyword evidence="2" id="KW-1185">Reference proteome</keyword>
<dbReference type="EMBL" id="JAUSWH010000002">
    <property type="protein sequence ID" value="MDQ0454674.1"/>
    <property type="molecule type" value="Genomic_DNA"/>
</dbReference>
<organism evidence="1 2">
    <name type="scientific">Rhizobium paknamense</name>
    <dbReference type="NCBI Taxonomy" id="1206817"/>
    <lineage>
        <taxon>Bacteria</taxon>
        <taxon>Pseudomonadati</taxon>
        <taxon>Pseudomonadota</taxon>
        <taxon>Alphaproteobacteria</taxon>
        <taxon>Hyphomicrobiales</taxon>
        <taxon>Rhizobiaceae</taxon>
        <taxon>Rhizobium/Agrobacterium group</taxon>
        <taxon>Rhizobium</taxon>
    </lineage>
</organism>
<dbReference type="PROSITE" id="PS51257">
    <property type="entry name" value="PROKAR_LIPOPROTEIN"/>
    <property type="match status" value="1"/>
</dbReference>
<dbReference type="RefSeq" id="WP_307156879.1">
    <property type="nucleotide sequence ID" value="NZ_JAUSWH010000002.1"/>
</dbReference>
<name>A0ABU0IBP8_9HYPH</name>
<dbReference type="Proteomes" id="UP001235269">
    <property type="component" value="Unassembled WGS sequence"/>
</dbReference>
<evidence type="ECO:0000313" key="2">
    <source>
        <dbReference type="Proteomes" id="UP001235269"/>
    </source>
</evidence>
<reference evidence="1 2" key="1">
    <citation type="submission" date="2023-07" db="EMBL/GenBank/DDBJ databases">
        <title>Genomic Encyclopedia of Type Strains, Phase IV (KMG-IV): sequencing the most valuable type-strain genomes for metagenomic binning, comparative biology and taxonomic classification.</title>
        <authorList>
            <person name="Goeker M."/>
        </authorList>
    </citation>
    <scope>NUCLEOTIDE SEQUENCE [LARGE SCALE GENOMIC DNA]</scope>
    <source>
        <strain evidence="1 2">DSM 100301</strain>
    </source>
</reference>